<organism evidence="1 2">
    <name type="scientific">Pontibacter diazotrophicus</name>
    <dbReference type="NCBI Taxonomy" id="1400979"/>
    <lineage>
        <taxon>Bacteria</taxon>
        <taxon>Pseudomonadati</taxon>
        <taxon>Bacteroidota</taxon>
        <taxon>Cytophagia</taxon>
        <taxon>Cytophagales</taxon>
        <taxon>Hymenobacteraceae</taxon>
        <taxon>Pontibacter</taxon>
    </lineage>
</organism>
<comment type="caution">
    <text evidence="1">The sequence shown here is derived from an EMBL/GenBank/DDBJ whole genome shotgun (WGS) entry which is preliminary data.</text>
</comment>
<dbReference type="Gene3D" id="3.40.50.10600">
    <property type="entry name" value="SpoIIaa-like domains"/>
    <property type="match status" value="1"/>
</dbReference>
<dbReference type="InterPro" id="IPR021866">
    <property type="entry name" value="SpoIIAA-like"/>
</dbReference>
<dbReference type="Pfam" id="PF11964">
    <property type="entry name" value="SpoIIAA-like"/>
    <property type="match status" value="1"/>
</dbReference>
<keyword evidence="2" id="KW-1185">Reference proteome</keyword>
<dbReference type="AlphaFoldDB" id="A0A3D8LIB1"/>
<sequence>MLQILEESQGDLVAFRISGNVDKNDYDVMLPVLEDKIQKHGKIKVYAEVQDVEAYSLRALYEDIKFDLKHASDFSKAAIVGDQDWMDWLAKAARPFTTAEVKYFNFSQRKEAWLWIHEGNPPAGDRAPSPKSPA</sequence>
<proteinExistence type="predicted"/>
<accession>A0A3D8LIB1</accession>
<dbReference type="SUPFAM" id="SSF52091">
    <property type="entry name" value="SpoIIaa-like"/>
    <property type="match status" value="1"/>
</dbReference>
<dbReference type="EMBL" id="QRGR01000001">
    <property type="protein sequence ID" value="RDV16974.1"/>
    <property type="molecule type" value="Genomic_DNA"/>
</dbReference>
<evidence type="ECO:0000313" key="1">
    <source>
        <dbReference type="EMBL" id="RDV16974.1"/>
    </source>
</evidence>
<dbReference type="InterPro" id="IPR038396">
    <property type="entry name" value="SpoIIAA-like_sf"/>
</dbReference>
<evidence type="ECO:0000313" key="2">
    <source>
        <dbReference type="Proteomes" id="UP000256708"/>
    </source>
</evidence>
<protein>
    <submittedName>
        <fullName evidence="1">STAS/SEC14 domain-containing protein</fullName>
    </submittedName>
</protein>
<dbReference type="InterPro" id="IPR036513">
    <property type="entry name" value="STAS_dom_sf"/>
</dbReference>
<reference evidence="2" key="1">
    <citation type="submission" date="2018-08" db="EMBL/GenBank/DDBJ databases">
        <authorList>
            <person name="Liu Z.-W."/>
            <person name="Du Z.-J."/>
        </authorList>
    </citation>
    <scope>NUCLEOTIDE SEQUENCE [LARGE SCALE GENOMIC DNA]</scope>
    <source>
        <strain evidence="2">H4X</strain>
    </source>
</reference>
<dbReference type="OrthoDB" id="9811577at2"/>
<dbReference type="RefSeq" id="WP_115563494.1">
    <property type="nucleotide sequence ID" value="NZ_QRGR01000001.1"/>
</dbReference>
<dbReference type="Proteomes" id="UP000256708">
    <property type="component" value="Unassembled WGS sequence"/>
</dbReference>
<name>A0A3D8LIB1_9BACT</name>
<gene>
    <name evidence="1" type="ORF">DXT99_00175</name>
</gene>